<dbReference type="RefSeq" id="WP_377286975.1">
    <property type="nucleotide sequence ID" value="NZ_JBHSBM010000013.1"/>
</dbReference>
<accession>A0ABV8I3Q5</accession>
<dbReference type="EMBL" id="JBHSBM010000013">
    <property type="protein sequence ID" value="MFC4058669.1"/>
    <property type="molecule type" value="Genomic_DNA"/>
</dbReference>
<comment type="caution">
    <text evidence="2">The sequence shown here is derived from an EMBL/GenBank/DDBJ whole genome shotgun (WGS) entry which is preliminary data.</text>
</comment>
<evidence type="ECO:0000313" key="2">
    <source>
        <dbReference type="EMBL" id="MFC4058669.1"/>
    </source>
</evidence>
<organism evidence="2 3">
    <name type="scientific">Planomonospora corallina</name>
    <dbReference type="NCBI Taxonomy" id="1806052"/>
    <lineage>
        <taxon>Bacteria</taxon>
        <taxon>Bacillati</taxon>
        <taxon>Actinomycetota</taxon>
        <taxon>Actinomycetes</taxon>
        <taxon>Streptosporangiales</taxon>
        <taxon>Streptosporangiaceae</taxon>
        <taxon>Planomonospora</taxon>
    </lineage>
</organism>
<feature type="chain" id="PRO_5045534521" description="Secreted protein" evidence="1">
    <location>
        <begin position="33"/>
        <end position="94"/>
    </location>
</feature>
<feature type="signal peptide" evidence="1">
    <location>
        <begin position="1"/>
        <end position="32"/>
    </location>
</feature>
<evidence type="ECO:0000313" key="3">
    <source>
        <dbReference type="Proteomes" id="UP001595850"/>
    </source>
</evidence>
<dbReference type="Proteomes" id="UP001595850">
    <property type="component" value="Unassembled WGS sequence"/>
</dbReference>
<name>A0ABV8I3Q5_9ACTN</name>
<proteinExistence type="predicted"/>
<gene>
    <name evidence="2" type="ORF">ACFOWE_10210</name>
</gene>
<evidence type="ECO:0000256" key="1">
    <source>
        <dbReference type="SAM" id="SignalP"/>
    </source>
</evidence>
<protein>
    <recommendedName>
        <fullName evidence="4">Secreted protein</fullName>
    </recommendedName>
</protein>
<reference evidence="3" key="1">
    <citation type="journal article" date="2019" name="Int. J. Syst. Evol. Microbiol.">
        <title>The Global Catalogue of Microorganisms (GCM) 10K type strain sequencing project: providing services to taxonomists for standard genome sequencing and annotation.</title>
        <authorList>
            <consortium name="The Broad Institute Genomics Platform"/>
            <consortium name="The Broad Institute Genome Sequencing Center for Infectious Disease"/>
            <person name="Wu L."/>
            <person name="Ma J."/>
        </authorList>
    </citation>
    <scope>NUCLEOTIDE SEQUENCE [LARGE SCALE GENOMIC DNA]</scope>
    <source>
        <strain evidence="3">TBRC 4489</strain>
    </source>
</reference>
<keyword evidence="3" id="KW-1185">Reference proteome</keyword>
<sequence>MRDGLKRAAAGLAGVLVTASAAVALTAGPASAMPTCSKYEGKTYGKVDCRGTGKWQGVWDCDWQADYWTGWIASPSSRSFTCDSLLIHIDVMTR</sequence>
<keyword evidence="1" id="KW-0732">Signal</keyword>
<evidence type="ECO:0008006" key="4">
    <source>
        <dbReference type="Google" id="ProtNLM"/>
    </source>
</evidence>